<dbReference type="SUPFAM" id="SSF50249">
    <property type="entry name" value="Nucleic acid-binding proteins"/>
    <property type="match status" value="1"/>
</dbReference>
<reference evidence="3" key="2">
    <citation type="submission" date="2015-07" db="EMBL/GenBank/DDBJ databases">
        <authorList>
            <person name="Noorani M."/>
        </authorList>
    </citation>
    <scope>NUCLEOTIDE SEQUENCE</scope>
    <source>
        <strain evidence="3">Yugu1</strain>
    </source>
</reference>
<dbReference type="Gene3D" id="2.40.50.140">
    <property type="entry name" value="Nucleic acid-binding proteins"/>
    <property type="match status" value="2"/>
</dbReference>
<evidence type="ECO:0000256" key="1">
    <source>
        <dbReference type="SAM" id="SignalP"/>
    </source>
</evidence>
<dbReference type="InterPro" id="IPR003871">
    <property type="entry name" value="RFA1B/D_OB_1st"/>
</dbReference>
<evidence type="ECO:0000259" key="2">
    <source>
        <dbReference type="Pfam" id="PF02721"/>
    </source>
</evidence>
<dbReference type="AlphaFoldDB" id="A0A368RL36"/>
<keyword evidence="1" id="KW-0732">Signal</keyword>
<sequence>MASAAAVKIAAIFMLVLTMGHLMAEASPQPRRLLAETEHAAVSGNPGLPGDASVMQVLEPALVSPLACKPECTVPWPPFEKELWNIKARVTRLWNATLLSSGEQLSLDMILIDQEGTMIHGVINKPYMEKFKPLIEEGNVYIIANVRITPEPQKYRPVGNDRIVNFLPTTALKKVKDTEDIPKYSFNFMSTDMLSARINVDMYLSDVIGISAHIGPIEETRTNFGFTKIRDIVLLIEFWGDKVEEVDDKTKSHVIAITSTTVRKFGSKSSFNMSYSILVIQQTNLLGKINN</sequence>
<proteinExistence type="predicted"/>
<dbReference type="OrthoDB" id="675205at2759"/>
<dbReference type="PANTHER" id="PTHR47165">
    <property type="entry name" value="OS03G0429900 PROTEIN"/>
    <property type="match status" value="1"/>
</dbReference>
<feature type="signal peptide" evidence="1">
    <location>
        <begin position="1"/>
        <end position="26"/>
    </location>
</feature>
<name>A0A368RL36_SETIT</name>
<protein>
    <recommendedName>
        <fullName evidence="2">Replication protein A 70 kDa DNA-binding subunit B/D first OB fold domain-containing protein</fullName>
    </recommendedName>
</protein>
<dbReference type="CDD" id="cd04480">
    <property type="entry name" value="RPA1_DBD_A_like"/>
    <property type="match status" value="1"/>
</dbReference>
<dbReference type="PANTHER" id="PTHR47165:SF4">
    <property type="entry name" value="OS03G0429900 PROTEIN"/>
    <property type="match status" value="1"/>
</dbReference>
<evidence type="ECO:0000313" key="3">
    <source>
        <dbReference type="EMBL" id="RCV30925.1"/>
    </source>
</evidence>
<organism evidence="3">
    <name type="scientific">Setaria italica</name>
    <name type="common">Foxtail millet</name>
    <name type="synonym">Panicum italicum</name>
    <dbReference type="NCBI Taxonomy" id="4555"/>
    <lineage>
        <taxon>Eukaryota</taxon>
        <taxon>Viridiplantae</taxon>
        <taxon>Streptophyta</taxon>
        <taxon>Embryophyta</taxon>
        <taxon>Tracheophyta</taxon>
        <taxon>Spermatophyta</taxon>
        <taxon>Magnoliopsida</taxon>
        <taxon>Liliopsida</taxon>
        <taxon>Poales</taxon>
        <taxon>Poaceae</taxon>
        <taxon>PACMAD clade</taxon>
        <taxon>Panicoideae</taxon>
        <taxon>Panicodae</taxon>
        <taxon>Paniceae</taxon>
        <taxon>Cenchrinae</taxon>
        <taxon>Setaria</taxon>
    </lineage>
</organism>
<gene>
    <name evidence="3" type="ORF">SETIT_6G135000v2</name>
</gene>
<feature type="domain" description="Replication protein A 70 kDa DNA-binding subunit B/D first OB fold" evidence="2">
    <location>
        <begin position="81"/>
        <end position="174"/>
    </location>
</feature>
<dbReference type="EMBL" id="CM003533">
    <property type="protein sequence ID" value="RCV30925.1"/>
    <property type="molecule type" value="Genomic_DNA"/>
</dbReference>
<reference evidence="3" key="1">
    <citation type="journal article" date="2012" name="Nat. Biotechnol.">
        <title>Reference genome sequence of the model plant Setaria.</title>
        <authorList>
            <person name="Bennetzen J.L."/>
            <person name="Schmutz J."/>
            <person name="Wang H."/>
            <person name="Percifield R."/>
            <person name="Hawkins J."/>
            <person name="Pontaroli A.C."/>
            <person name="Estep M."/>
            <person name="Feng L."/>
            <person name="Vaughn J.N."/>
            <person name="Grimwood J."/>
            <person name="Jenkins J."/>
            <person name="Barry K."/>
            <person name="Lindquist E."/>
            <person name="Hellsten U."/>
            <person name="Deshpande S."/>
            <person name="Wang X."/>
            <person name="Wu X."/>
            <person name="Mitros T."/>
            <person name="Triplett J."/>
            <person name="Yang X."/>
            <person name="Ye C.Y."/>
            <person name="Mauro-Herrera M."/>
            <person name="Wang L."/>
            <person name="Li P."/>
            <person name="Sharma M."/>
            <person name="Sharma R."/>
            <person name="Ronald P.C."/>
            <person name="Panaud O."/>
            <person name="Kellogg E.A."/>
            <person name="Brutnell T.P."/>
            <person name="Doust A.N."/>
            <person name="Tuskan G.A."/>
            <person name="Rokhsar D."/>
            <person name="Devos K.M."/>
        </authorList>
    </citation>
    <scope>NUCLEOTIDE SEQUENCE [LARGE SCALE GENOMIC DNA]</scope>
    <source>
        <strain evidence="3">Yugu1</strain>
    </source>
</reference>
<accession>A0A368RL36</accession>
<dbReference type="STRING" id="4555.A0A368RL36"/>
<dbReference type="Pfam" id="PF02721">
    <property type="entry name" value="DUF223"/>
    <property type="match status" value="1"/>
</dbReference>
<dbReference type="InterPro" id="IPR012340">
    <property type="entry name" value="NA-bd_OB-fold"/>
</dbReference>
<feature type="chain" id="PRO_5016802486" description="Replication protein A 70 kDa DNA-binding subunit B/D first OB fold domain-containing protein" evidence="1">
    <location>
        <begin position="27"/>
        <end position="291"/>
    </location>
</feature>